<evidence type="ECO:0000313" key="2">
    <source>
        <dbReference type="Proteomes" id="UP000238479"/>
    </source>
</evidence>
<sequence length="58" mass="6712">MSFMCCCWRRRPLFWPGFSDKRVSSFGFPVVLGMVKSSLLKHEGSGLLCYTFQITFLI</sequence>
<accession>A0A2P6P968</accession>
<proteinExistence type="predicted"/>
<evidence type="ECO:0000313" key="1">
    <source>
        <dbReference type="EMBL" id="PRQ18478.1"/>
    </source>
</evidence>
<organism evidence="1 2">
    <name type="scientific">Rosa chinensis</name>
    <name type="common">China rose</name>
    <dbReference type="NCBI Taxonomy" id="74649"/>
    <lineage>
        <taxon>Eukaryota</taxon>
        <taxon>Viridiplantae</taxon>
        <taxon>Streptophyta</taxon>
        <taxon>Embryophyta</taxon>
        <taxon>Tracheophyta</taxon>
        <taxon>Spermatophyta</taxon>
        <taxon>Magnoliopsida</taxon>
        <taxon>eudicotyledons</taxon>
        <taxon>Gunneridae</taxon>
        <taxon>Pentapetalae</taxon>
        <taxon>rosids</taxon>
        <taxon>fabids</taxon>
        <taxon>Rosales</taxon>
        <taxon>Rosaceae</taxon>
        <taxon>Rosoideae</taxon>
        <taxon>Rosoideae incertae sedis</taxon>
        <taxon>Rosa</taxon>
    </lineage>
</organism>
<dbReference type="EMBL" id="PDCK01000045">
    <property type="protein sequence ID" value="PRQ18478.1"/>
    <property type="molecule type" value="Genomic_DNA"/>
</dbReference>
<reference evidence="1 2" key="1">
    <citation type="journal article" date="2018" name="Nat. Genet.">
        <title>The Rosa genome provides new insights in the design of modern roses.</title>
        <authorList>
            <person name="Bendahmane M."/>
        </authorList>
    </citation>
    <scope>NUCLEOTIDE SEQUENCE [LARGE SCALE GENOMIC DNA]</scope>
    <source>
        <strain evidence="2">cv. Old Blush</strain>
    </source>
</reference>
<dbReference type="Proteomes" id="UP000238479">
    <property type="component" value="Chromosome 7"/>
</dbReference>
<dbReference type="Gramene" id="PRQ18478">
    <property type="protein sequence ID" value="PRQ18478"/>
    <property type="gene ID" value="RchiOBHm_Chr7g0206471"/>
</dbReference>
<comment type="caution">
    <text evidence="1">The sequence shown here is derived from an EMBL/GenBank/DDBJ whole genome shotgun (WGS) entry which is preliminary data.</text>
</comment>
<dbReference type="AlphaFoldDB" id="A0A2P6P968"/>
<name>A0A2P6P968_ROSCH</name>
<protein>
    <submittedName>
        <fullName evidence="1">Uncharacterized protein</fullName>
    </submittedName>
</protein>
<keyword evidence="2" id="KW-1185">Reference proteome</keyword>
<gene>
    <name evidence="1" type="ORF">RchiOBHm_Chr7g0206471</name>
</gene>